<dbReference type="AlphaFoldDB" id="A0A2W1BJ46"/>
<dbReference type="GO" id="GO:0006633">
    <property type="term" value="P:fatty acid biosynthetic process"/>
    <property type="evidence" value="ECO:0007669"/>
    <property type="project" value="UniProtKB-UniPathway"/>
</dbReference>
<evidence type="ECO:0000313" key="3">
    <source>
        <dbReference type="Proteomes" id="UP000249218"/>
    </source>
</evidence>
<dbReference type="InterPro" id="IPR014043">
    <property type="entry name" value="Acyl_transferase_dom"/>
</dbReference>
<dbReference type="Gene3D" id="3.30.70.3290">
    <property type="match status" value="1"/>
</dbReference>
<dbReference type="PANTHER" id="PTHR43775:SF23">
    <property type="entry name" value="FATTY ACID SYNTHASE 3"/>
    <property type="match status" value="1"/>
</dbReference>
<dbReference type="OrthoDB" id="329835at2759"/>
<organism evidence="2 3">
    <name type="scientific">Helicoverpa armigera</name>
    <name type="common">Cotton bollworm</name>
    <name type="synonym">Heliothis armigera</name>
    <dbReference type="NCBI Taxonomy" id="29058"/>
    <lineage>
        <taxon>Eukaryota</taxon>
        <taxon>Metazoa</taxon>
        <taxon>Ecdysozoa</taxon>
        <taxon>Arthropoda</taxon>
        <taxon>Hexapoda</taxon>
        <taxon>Insecta</taxon>
        <taxon>Pterygota</taxon>
        <taxon>Neoptera</taxon>
        <taxon>Endopterygota</taxon>
        <taxon>Lepidoptera</taxon>
        <taxon>Glossata</taxon>
        <taxon>Ditrysia</taxon>
        <taxon>Noctuoidea</taxon>
        <taxon>Noctuidae</taxon>
        <taxon>Heliothinae</taxon>
        <taxon>Helicoverpa</taxon>
    </lineage>
</organism>
<feature type="domain" description="Malonyl-CoA:ACP transacylase (MAT)" evidence="1">
    <location>
        <begin position="1"/>
        <end position="170"/>
    </location>
</feature>
<dbReference type="Proteomes" id="UP000249218">
    <property type="component" value="Unassembled WGS sequence"/>
</dbReference>
<dbReference type="SUPFAM" id="SSF52151">
    <property type="entry name" value="FabD/lysophospholipase-like"/>
    <property type="match status" value="1"/>
</dbReference>
<accession>A0A2W1BJ46</accession>
<gene>
    <name evidence="2" type="primary">HaOG209735</name>
    <name evidence="2" type="ORF">B5X24_HaOG209735</name>
</gene>
<proteinExistence type="predicted"/>
<dbReference type="InterPro" id="IPR016036">
    <property type="entry name" value="Malonyl_transacylase_ACP-bd"/>
</dbReference>
<protein>
    <recommendedName>
        <fullName evidence="1">Malonyl-CoA:ACP transacylase (MAT) domain-containing protein</fullName>
    </recommendedName>
</protein>
<dbReference type="InterPro" id="IPR016035">
    <property type="entry name" value="Acyl_Trfase/lysoPLipase"/>
</dbReference>
<keyword evidence="3" id="KW-1185">Reference proteome</keyword>
<dbReference type="SMART" id="SM00827">
    <property type="entry name" value="PKS_AT"/>
    <property type="match status" value="1"/>
</dbReference>
<dbReference type="Gene3D" id="3.40.366.10">
    <property type="entry name" value="Malonyl-Coenzyme A Acyl Carrier Protein, domain 2"/>
    <property type="match status" value="1"/>
</dbReference>
<dbReference type="PANTHER" id="PTHR43775">
    <property type="entry name" value="FATTY ACID SYNTHASE"/>
    <property type="match status" value="1"/>
</dbReference>
<dbReference type="EMBL" id="KZ150116">
    <property type="protein sequence ID" value="PZC73267.1"/>
    <property type="molecule type" value="Genomic_DNA"/>
</dbReference>
<name>A0A2W1BJ46_HELAM</name>
<dbReference type="InterPro" id="IPR001227">
    <property type="entry name" value="Ac_transferase_dom_sf"/>
</dbReference>
<sequence length="223" mass="24690">MAAVGLGYSQIKSMCPPEIEVACHNGPDSSTISGPADIMKVFVAKLSSQGIFAKEVPCSNIAYHSRYISQAGPTLLKYLKQVIKDPKPRSEKWVSTSLPQAQWKDAKAALSSAEYHTNNLLSPVLFEETARLIHSNAITIEIAPHGLLQAILRRSLKKDVINIALTQRNHKDNVQVLFTAFGKLYESGLNPHLANIYPHVPFPVSQGTPMISHLVEWEHSEDW</sequence>
<dbReference type="Pfam" id="PF00698">
    <property type="entry name" value="Acyl_transf_1"/>
    <property type="match status" value="1"/>
</dbReference>
<dbReference type="InterPro" id="IPR050091">
    <property type="entry name" value="PKS_NRPS_Biosynth_Enz"/>
</dbReference>
<dbReference type="UniPathway" id="UPA00094"/>
<evidence type="ECO:0000313" key="2">
    <source>
        <dbReference type="EMBL" id="PZC73267.1"/>
    </source>
</evidence>
<dbReference type="GO" id="GO:0004312">
    <property type="term" value="F:fatty acid synthase activity"/>
    <property type="evidence" value="ECO:0007669"/>
    <property type="project" value="TreeGrafter"/>
</dbReference>
<reference evidence="2 3" key="1">
    <citation type="journal article" date="2017" name="BMC Biol.">
        <title>Genomic innovations, transcriptional plasticity and gene loss underlying the evolution and divergence of two highly polyphagous and invasive Helicoverpa pest species.</title>
        <authorList>
            <person name="Pearce S.L."/>
            <person name="Clarke D.F."/>
            <person name="East P.D."/>
            <person name="Elfekih S."/>
            <person name="Gordon K.H."/>
            <person name="Jermiin L.S."/>
            <person name="McGaughran A."/>
            <person name="Oakeshott J.G."/>
            <person name="Papanikolaou A."/>
            <person name="Perera O.P."/>
            <person name="Rane R.V."/>
            <person name="Richards S."/>
            <person name="Tay W.T."/>
            <person name="Walsh T.K."/>
            <person name="Anderson A."/>
            <person name="Anderson C.J."/>
            <person name="Asgari S."/>
            <person name="Board P.G."/>
            <person name="Bretschneider A."/>
            <person name="Campbell P.M."/>
            <person name="Chertemps T."/>
            <person name="Christeller J.T."/>
            <person name="Coppin C.W."/>
            <person name="Downes S.J."/>
            <person name="Duan G."/>
            <person name="Farnsworth C.A."/>
            <person name="Good R.T."/>
            <person name="Han L.B."/>
            <person name="Han Y.C."/>
            <person name="Hatje K."/>
            <person name="Horne I."/>
            <person name="Huang Y.P."/>
            <person name="Hughes D.S."/>
            <person name="Jacquin-Joly E."/>
            <person name="James W."/>
            <person name="Jhangiani S."/>
            <person name="Kollmar M."/>
            <person name="Kuwar S.S."/>
            <person name="Li S."/>
            <person name="Liu N.Y."/>
            <person name="Maibeche M.T."/>
            <person name="Miller J.R."/>
            <person name="Montagne N."/>
            <person name="Perry T."/>
            <person name="Qu J."/>
            <person name="Song S.V."/>
            <person name="Sutton G.G."/>
            <person name="Vogel H."/>
            <person name="Walenz B.P."/>
            <person name="Xu W."/>
            <person name="Zhang H.J."/>
            <person name="Zou Z."/>
            <person name="Batterham P."/>
            <person name="Edwards O.R."/>
            <person name="Feyereisen R."/>
            <person name="Gibbs R.A."/>
            <person name="Heckel D.G."/>
            <person name="McGrath A."/>
            <person name="Robin C."/>
            <person name="Scherer S.E."/>
            <person name="Worley K.C."/>
            <person name="Wu Y.D."/>
        </authorList>
    </citation>
    <scope>NUCLEOTIDE SEQUENCE [LARGE SCALE GENOMIC DNA]</scope>
    <source>
        <strain evidence="2">Harm_GR_Male_#8</strain>
        <tissue evidence="2">Whole organism</tissue>
    </source>
</reference>
<evidence type="ECO:0000259" key="1">
    <source>
        <dbReference type="SMART" id="SM00827"/>
    </source>
</evidence>
<dbReference type="SUPFAM" id="SSF55048">
    <property type="entry name" value="Probable ACP-binding domain of malonyl-CoA ACP transacylase"/>
    <property type="match status" value="1"/>
</dbReference>